<dbReference type="PANTHER" id="PTHR24044">
    <property type="entry name" value="NOTCH LIGAND FAMILY MEMBER"/>
    <property type="match status" value="1"/>
</dbReference>
<dbReference type="InterPro" id="IPR050906">
    <property type="entry name" value="Notch_signaling"/>
</dbReference>
<gene>
    <name evidence="5" type="ORF">OAUR00152_LOCUS31916</name>
</gene>
<accession>A0A7S4N7F5</accession>
<evidence type="ECO:0000256" key="2">
    <source>
        <dbReference type="SAM" id="MobiDB-lite"/>
    </source>
</evidence>
<dbReference type="InterPro" id="IPR000742">
    <property type="entry name" value="EGF"/>
</dbReference>
<feature type="region of interest" description="Disordered" evidence="2">
    <location>
        <begin position="1"/>
        <end position="30"/>
    </location>
</feature>
<dbReference type="AlphaFoldDB" id="A0A7S4N7F5"/>
<dbReference type="PROSITE" id="PS50026">
    <property type="entry name" value="EGF_3"/>
    <property type="match status" value="1"/>
</dbReference>
<dbReference type="EMBL" id="HBKQ01046293">
    <property type="protein sequence ID" value="CAE2270860.1"/>
    <property type="molecule type" value="Transcribed_RNA"/>
</dbReference>
<feature type="transmembrane region" description="Helical" evidence="3">
    <location>
        <begin position="155"/>
        <end position="177"/>
    </location>
</feature>
<comment type="caution">
    <text evidence="1">Lacks conserved residue(s) required for the propagation of feature annotation.</text>
</comment>
<proteinExistence type="predicted"/>
<protein>
    <recommendedName>
        <fullName evidence="4">EGF-like domain-containing protein</fullName>
    </recommendedName>
</protein>
<evidence type="ECO:0000256" key="3">
    <source>
        <dbReference type="SAM" id="Phobius"/>
    </source>
</evidence>
<sequence length="696" mass="77604">MTKSTQEDEAPTTMTVKDPSMVPTSSGMADGGADTFVDEAHGKMNKWEEETEELSEDVYSLLYTAPFRSTAFAYAVFVVMFQWGFAALAMIDLIDFGASNPLRVPKGVDIQVTIVQALALILAVVVQDDMIEGFAMLNTETHFDHAHLGTSTAKWFLSAITQILEGLVMLLITFILIMQSASVNNALLNFAAMSFIWTIDDAGFALAKRGFVTDKIQVACEEVVNLKLSAPSKNHKKLKRFLFVLTCAVEMAGFGVIVHEQRTGQFLSPDTIFVQFGDSFDPFISAYSGVYVKTSKMIAGRAAYVKNKGMHISMIAFCKEEKTWTWVQNDEYFWLLDDKDSLEEDDHRIDPCAGWRVKSEETDSYDIREPSAWFVLNRASDTPQKFDHFYLASNDCSEGEKSLCSSKHGSCENNVCACNPGRYGLNCEFEEPCLALSVDLRQHSFPEIDALDVLDVVSDDYELLHNTNGMPVEVYHRPVYVAEYTTQRFDVLLFTGRRWVITDTDGMHEFRHRLDNTTQITRAALADYLLNTFHAGHSLPFSHYFVSEKMDVGSPSDALTPTGLKWYKAREKPNQISKLGPEFSDPIFDEEEVSSWFSESIIISPQQAILVDTVLICSVCGKDNSCLNLHDCIVETGVCNCRPGYLGKLCEWATPCEEDSDCNGGTCVGSQDRCGECPDGSYGYFCELGTNSSVAD</sequence>
<evidence type="ECO:0000313" key="5">
    <source>
        <dbReference type="EMBL" id="CAE2270860.1"/>
    </source>
</evidence>
<feature type="transmembrane region" description="Helical" evidence="3">
    <location>
        <begin position="241"/>
        <end position="259"/>
    </location>
</feature>
<keyword evidence="3" id="KW-0812">Transmembrane</keyword>
<feature type="disulfide bond" evidence="1">
    <location>
        <begin position="641"/>
        <end position="650"/>
    </location>
</feature>
<reference evidence="5" key="1">
    <citation type="submission" date="2021-01" db="EMBL/GenBank/DDBJ databases">
        <authorList>
            <person name="Corre E."/>
            <person name="Pelletier E."/>
            <person name="Niang G."/>
            <person name="Scheremetjew M."/>
            <person name="Finn R."/>
            <person name="Kale V."/>
            <person name="Holt S."/>
            <person name="Cochrane G."/>
            <person name="Meng A."/>
            <person name="Brown T."/>
            <person name="Cohen L."/>
        </authorList>
    </citation>
    <scope>NUCLEOTIDE SEQUENCE</scope>
    <source>
        <strain evidence="5">Isolate 1302-5</strain>
    </source>
</reference>
<feature type="domain" description="EGF-like" evidence="4">
    <location>
        <begin position="618"/>
        <end position="651"/>
    </location>
</feature>
<evidence type="ECO:0000259" key="4">
    <source>
        <dbReference type="PROSITE" id="PS50026"/>
    </source>
</evidence>
<dbReference type="CDD" id="cd00054">
    <property type="entry name" value="EGF_CA"/>
    <property type="match status" value="1"/>
</dbReference>
<keyword evidence="3" id="KW-1133">Transmembrane helix</keyword>
<dbReference type="GO" id="GO:0005112">
    <property type="term" value="F:Notch binding"/>
    <property type="evidence" value="ECO:0007669"/>
    <property type="project" value="TreeGrafter"/>
</dbReference>
<dbReference type="PROSITE" id="PS00022">
    <property type="entry name" value="EGF_1"/>
    <property type="match status" value="1"/>
</dbReference>
<organism evidence="5">
    <name type="scientific">Odontella aurita</name>
    <dbReference type="NCBI Taxonomy" id="265563"/>
    <lineage>
        <taxon>Eukaryota</taxon>
        <taxon>Sar</taxon>
        <taxon>Stramenopiles</taxon>
        <taxon>Ochrophyta</taxon>
        <taxon>Bacillariophyta</taxon>
        <taxon>Mediophyceae</taxon>
        <taxon>Biddulphiophycidae</taxon>
        <taxon>Eupodiscales</taxon>
        <taxon>Odontellaceae</taxon>
        <taxon>Odontella</taxon>
    </lineage>
</organism>
<feature type="transmembrane region" description="Helical" evidence="3">
    <location>
        <begin position="71"/>
        <end position="96"/>
    </location>
</feature>
<keyword evidence="3" id="KW-0472">Membrane</keyword>
<name>A0A7S4N7F5_9STRA</name>
<dbReference type="PANTHER" id="PTHR24044:SF420">
    <property type="entry name" value="DELTA AND NOTCH-LIKE EPIDERMAL GROWTH FACTOR-RELATED RECEPTOR ISOFORM X1"/>
    <property type="match status" value="1"/>
</dbReference>
<dbReference type="SMART" id="SM00181">
    <property type="entry name" value="EGF"/>
    <property type="match status" value="3"/>
</dbReference>
<feature type="transmembrane region" description="Helical" evidence="3">
    <location>
        <begin position="108"/>
        <end position="126"/>
    </location>
</feature>
<dbReference type="PROSITE" id="PS01186">
    <property type="entry name" value="EGF_2"/>
    <property type="match status" value="1"/>
</dbReference>
<evidence type="ECO:0000256" key="1">
    <source>
        <dbReference type="PROSITE-ProRule" id="PRU00076"/>
    </source>
</evidence>
<keyword evidence="1" id="KW-0245">EGF-like domain</keyword>
<keyword evidence="1" id="KW-1015">Disulfide bond</keyword>